<organism evidence="1 2">
    <name type="scientific">Lentzea guizhouensis</name>
    <dbReference type="NCBI Taxonomy" id="1586287"/>
    <lineage>
        <taxon>Bacteria</taxon>
        <taxon>Bacillati</taxon>
        <taxon>Actinomycetota</taxon>
        <taxon>Actinomycetes</taxon>
        <taxon>Pseudonocardiales</taxon>
        <taxon>Pseudonocardiaceae</taxon>
        <taxon>Lentzea</taxon>
    </lineage>
</organism>
<dbReference type="Proteomes" id="UP000093053">
    <property type="component" value="Chromosome"/>
</dbReference>
<protein>
    <recommendedName>
        <fullName evidence="3">Nucleotidyltransferase</fullName>
    </recommendedName>
</protein>
<dbReference type="OrthoDB" id="3872627at2"/>
<evidence type="ECO:0000313" key="1">
    <source>
        <dbReference type="EMBL" id="ANZ39453.1"/>
    </source>
</evidence>
<reference evidence="1 2" key="1">
    <citation type="submission" date="2016-07" db="EMBL/GenBank/DDBJ databases">
        <title>Complete genome sequence of the Lentzea guizhouensis DHS C013.</title>
        <authorList>
            <person name="Cao C."/>
        </authorList>
    </citation>
    <scope>NUCLEOTIDE SEQUENCE [LARGE SCALE GENOMIC DNA]</scope>
    <source>
        <strain evidence="1 2">DHS C013</strain>
    </source>
</reference>
<dbReference type="KEGG" id="led:BBK82_28790"/>
<evidence type="ECO:0000313" key="2">
    <source>
        <dbReference type="Proteomes" id="UP000093053"/>
    </source>
</evidence>
<keyword evidence="2" id="KW-1185">Reference proteome</keyword>
<proteinExistence type="predicted"/>
<dbReference type="AlphaFoldDB" id="A0A1B2HNZ9"/>
<evidence type="ECO:0008006" key="3">
    <source>
        <dbReference type="Google" id="ProtNLM"/>
    </source>
</evidence>
<sequence length="358" mass="39521">MEIDADALVRALAVCCGEEPADRAEAVWLARKKQPSFLATLCSAWGELNDGLAFELAAQRERVGFYRVLAASLDSPEVIPLKGLEVGRLHPDGWVRYMNDLDYHVAEPELLWEVAASLVGRDWSLDSGTFTRVNNSLQVMLSFRLPHPDRYQLPYGVELASYVSLGDLGAVPPVLALTPDLAPVKNLMMLLFERFEQPFRARDLVDGALLVEAARAADVERMLDRLDLWPEYAELASLLARAELGPSLEVPRDAVARARRRRAGRAVRSSLSAAGLARRAQQRMVERGLPAAGRKVLERVGARWALDSGLLCFGLPVDGRSERVRVGGRDDLTWVDTPVGRFLLTPGDELPSSAEEFV</sequence>
<gene>
    <name evidence="1" type="ORF">BBK82_28790</name>
</gene>
<accession>A0A1B2HNZ9</accession>
<dbReference type="RefSeq" id="WP_065917794.1">
    <property type="nucleotide sequence ID" value="NZ_CP016793.1"/>
</dbReference>
<dbReference type="EMBL" id="CP016793">
    <property type="protein sequence ID" value="ANZ39453.1"/>
    <property type="molecule type" value="Genomic_DNA"/>
</dbReference>
<name>A0A1B2HNZ9_9PSEU</name>